<dbReference type="Proteomes" id="UP000046393">
    <property type="component" value="Unplaced"/>
</dbReference>
<reference evidence="3" key="1">
    <citation type="submission" date="2017-02" db="UniProtKB">
        <authorList>
            <consortium name="WormBaseParasite"/>
        </authorList>
    </citation>
    <scope>IDENTIFICATION</scope>
</reference>
<keyword evidence="2" id="KW-1185">Reference proteome</keyword>
<evidence type="ECO:0000256" key="1">
    <source>
        <dbReference type="SAM" id="MobiDB-lite"/>
    </source>
</evidence>
<feature type="region of interest" description="Disordered" evidence="1">
    <location>
        <begin position="263"/>
        <end position="284"/>
    </location>
</feature>
<feature type="region of interest" description="Disordered" evidence="1">
    <location>
        <begin position="1"/>
        <end position="22"/>
    </location>
</feature>
<protein>
    <submittedName>
        <fullName evidence="3">Uncharacterized protein</fullName>
    </submittedName>
</protein>
<dbReference type="WBParaSite" id="SMUV_0000621101-mRNA-1">
    <property type="protein sequence ID" value="SMUV_0000621101-mRNA-1"/>
    <property type="gene ID" value="SMUV_0000621101"/>
</dbReference>
<evidence type="ECO:0000313" key="3">
    <source>
        <dbReference type="WBParaSite" id="SMUV_0000621101-mRNA-1"/>
    </source>
</evidence>
<organism evidence="2 3">
    <name type="scientific">Syphacia muris</name>
    <dbReference type="NCBI Taxonomy" id="451379"/>
    <lineage>
        <taxon>Eukaryota</taxon>
        <taxon>Metazoa</taxon>
        <taxon>Ecdysozoa</taxon>
        <taxon>Nematoda</taxon>
        <taxon>Chromadorea</taxon>
        <taxon>Rhabditida</taxon>
        <taxon>Spirurina</taxon>
        <taxon>Oxyuridomorpha</taxon>
        <taxon>Oxyuroidea</taxon>
        <taxon>Oxyuridae</taxon>
        <taxon>Syphacia</taxon>
    </lineage>
</organism>
<accession>A0A0N5ANL9</accession>
<name>A0A0N5ANL9_9BILA</name>
<proteinExistence type="predicted"/>
<evidence type="ECO:0000313" key="2">
    <source>
        <dbReference type="Proteomes" id="UP000046393"/>
    </source>
</evidence>
<sequence>MNFPKAHKLGQIRSSEIRRKPENTKVKLQGTPMAKALKINTSNSTVTSVSDNANNIKPASDYPVRQSAIKTYVDKPFKAAFNSNSMPTRLNTALPSALSANKPSKLPYIQPSPITLHLPPGIQHIPMPGAKSVNVNLPLPSQPFTAEASGKPIASSNPTIVVYIPPPIITAPLMSTSPPSAAVHGSQIQTPLASSYGTETVTLPSVTLPTINLPTINLPTFPPLTMPPSFEKILHSHTTETPSIYRPYDEPSSDEDGAELLFSQKRRKPKKKVRKNAKKKLQREKLAQIQDENTFVDSEDTQLNEVSKFPAMLAEKNYIDDSSSFSKSFDGDNLANNNELPKYVNEENDDEKLFDTVKSWTVSYKDV</sequence>
<feature type="compositionally biased region" description="Basic residues" evidence="1">
    <location>
        <begin position="264"/>
        <end position="282"/>
    </location>
</feature>
<feature type="compositionally biased region" description="Basic residues" evidence="1">
    <location>
        <begin position="1"/>
        <end position="10"/>
    </location>
</feature>
<dbReference type="AlphaFoldDB" id="A0A0N5ANL9"/>